<dbReference type="AlphaFoldDB" id="R4XAF4"/>
<evidence type="ECO:0000259" key="2">
    <source>
        <dbReference type="Pfam" id="PF16242"/>
    </source>
</evidence>
<name>R4XAF4_TAPDE</name>
<feature type="compositionally biased region" description="Polar residues" evidence="1">
    <location>
        <begin position="1"/>
        <end position="11"/>
    </location>
</feature>
<sequence>MAASVDNNTVSAHEDPSVTKQYDRETPYSEQLKDFYELADKNRISLLITDRKGQTVSRAMAVSDIRSNPAVNITFFNNSDMSWVSISGTATVSQNDPRIREYYSPVVSAWFGDMGDGVHSGNADDPRMSLLSVKTERVSYYMSTSGKLTRMAEMAKAVAMGQVAQTGVLRELTGDVLEGARAGK</sequence>
<dbReference type="SUPFAM" id="SSF50475">
    <property type="entry name" value="FMN-binding split barrel"/>
    <property type="match status" value="1"/>
</dbReference>
<keyword evidence="4" id="KW-1185">Reference proteome</keyword>
<dbReference type="PANTHER" id="PTHR34818:SF1">
    <property type="entry name" value="PROTEIN BLI-3"/>
    <property type="match status" value="1"/>
</dbReference>
<protein>
    <submittedName>
        <fullName evidence="3">Protein bli-3</fullName>
    </submittedName>
</protein>
<dbReference type="InterPro" id="IPR038725">
    <property type="entry name" value="YdaG_split_barrel_FMN-bd"/>
</dbReference>
<gene>
    <name evidence="3" type="ORF">TAPDE_002502</name>
</gene>
<dbReference type="Gene3D" id="2.30.110.10">
    <property type="entry name" value="Electron Transport, Fmn-binding Protein, Chain A"/>
    <property type="match status" value="1"/>
</dbReference>
<dbReference type="EMBL" id="CAHR02000087">
    <property type="protein sequence ID" value="CCG82487.1"/>
    <property type="molecule type" value="Genomic_DNA"/>
</dbReference>
<organism evidence="3 4">
    <name type="scientific">Taphrina deformans (strain PYCC 5710 / ATCC 11124 / CBS 356.35 / IMI 108563 / JCM 9778 / NBRC 8474)</name>
    <name type="common">Peach leaf curl fungus</name>
    <name type="synonym">Lalaria deformans</name>
    <dbReference type="NCBI Taxonomy" id="1097556"/>
    <lineage>
        <taxon>Eukaryota</taxon>
        <taxon>Fungi</taxon>
        <taxon>Dikarya</taxon>
        <taxon>Ascomycota</taxon>
        <taxon>Taphrinomycotina</taxon>
        <taxon>Taphrinomycetes</taxon>
        <taxon>Taphrinales</taxon>
        <taxon>Taphrinaceae</taxon>
        <taxon>Taphrina</taxon>
    </lineage>
</organism>
<dbReference type="InterPro" id="IPR012349">
    <property type="entry name" value="Split_barrel_FMN-bd"/>
</dbReference>
<dbReference type="VEuPathDB" id="FungiDB:TAPDE_002502"/>
<proteinExistence type="predicted"/>
<dbReference type="PANTHER" id="PTHR34818">
    <property type="entry name" value="PROTEIN BLI-3"/>
    <property type="match status" value="1"/>
</dbReference>
<dbReference type="InterPro" id="IPR052917">
    <property type="entry name" value="Stress-Dev_Protein"/>
</dbReference>
<accession>R4XAF4</accession>
<feature type="domain" description="General stress protein FMN-binding split barrel" evidence="2">
    <location>
        <begin position="60"/>
        <end position="162"/>
    </location>
</feature>
<feature type="region of interest" description="Disordered" evidence="1">
    <location>
        <begin position="1"/>
        <end position="26"/>
    </location>
</feature>
<evidence type="ECO:0000256" key="1">
    <source>
        <dbReference type="SAM" id="MobiDB-lite"/>
    </source>
</evidence>
<evidence type="ECO:0000313" key="4">
    <source>
        <dbReference type="Proteomes" id="UP000013776"/>
    </source>
</evidence>
<dbReference type="Pfam" id="PF16242">
    <property type="entry name" value="Pyrid_ox_like"/>
    <property type="match status" value="1"/>
</dbReference>
<reference evidence="3 4" key="1">
    <citation type="journal article" date="2013" name="MBio">
        <title>Genome sequencing of the plant pathogen Taphrina deformans, the causal agent of peach leaf curl.</title>
        <authorList>
            <person name="Cisse O.H."/>
            <person name="Almeida J.M.G.C.F."/>
            <person name="Fonseca A."/>
            <person name="Kumar A.A."/>
            <person name="Salojaervi J."/>
            <person name="Overmyer K."/>
            <person name="Hauser P.M."/>
            <person name="Pagni M."/>
        </authorList>
    </citation>
    <scope>NUCLEOTIDE SEQUENCE [LARGE SCALE GENOMIC DNA]</scope>
    <source>
        <strain evidence="4">PYCC 5710 / ATCC 11124 / CBS 356.35 / IMI 108563 / JCM 9778 / NBRC 8474</strain>
    </source>
</reference>
<evidence type="ECO:0000313" key="3">
    <source>
        <dbReference type="EMBL" id="CCG82487.1"/>
    </source>
</evidence>
<dbReference type="OrthoDB" id="434253at2759"/>
<dbReference type="STRING" id="1097556.R4XAF4"/>
<dbReference type="eggNOG" id="ENOG502SK2T">
    <property type="taxonomic scope" value="Eukaryota"/>
</dbReference>
<comment type="caution">
    <text evidence="3">The sequence shown here is derived from an EMBL/GenBank/DDBJ whole genome shotgun (WGS) entry which is preliminary data.</text>
</comment>
<feature type="compositionally biased region" description="Basic and acidic residues" evidence="1">
    <location>
        <begin position="12"/>
        <end position="26"/>
    </location>
</feature>
<dbReference type="Proteomes" id="UP000013776">
    <property type="component" value="Unassembled WGS sequence"/>
</dbReference>